<dbReference type="CDD" id="cd08553">
    <property type="entry name" value="PIN_Fcf1-like"/>
    <property type="match status" value="1"/>
</dbReference>
<keyword evidence="4" id="KW-0539">Nucleus</keyword>
<dbReference type="SUPFAM" id="SSF88723">
    <property type="entry name" value="PIN domain-like"/>
    <property type="match status" value="1"/>
</dbReference>
<evidence type="ECO:0000256" key="4">
    <source>
        <dbReference type="ARBA" id="ARBA00023242"/>
    </source>
</evidence>
<evidence type="ECO:0000313" key="9">
    <source>
        <dbReference type="EMBL" id="EYU37782.1"/>
    </source>
</evidence>
<sequence length="281" mass="32018">MRVKKQKRHRRAVRFYTACFGFREPFKILCDGTFVHHLLTNGIIPADTALANILGATVKIFTTSCVVAELKSLGQSYSDSVNAARNLITARCEHEKRKSAVACITDVIGENNSEHFFVATQDAELRKKFQEIPGVPVIYALRNALFLDRPSTVQQEFAKTLEEQRSRMTDLEFEMLKLKKKKAMTDKADDTSDANEDQNDHIVDTMEAKRNVKRNRTDTKDQAQFKRKRAKGPNPLSCKKKKAQENKDAASGKESNVDNTKVRSRKRNRLRKSKITIKQTV</sequence>
<dbReference type="InterPro" id="IPR057776">
    <property type="entry name" value="UTP23_sensor"/>
</dbReference>
<name>A0A022RBR8_ERYGU</name>
<dbReference type="FunFam" id="3.40.50.1010:FF:000006">
    <property type="entry name" value="rRNA-processing protein UTP23 homolog"/>
    <property type="match status" value="1"/>
</dbReference>
<keyword evidence="3" id="KW-0698">rRNA processing</keyword>
<reference evidence="9 10" key="1">
    <citation type="journal article" date="2013" name="Proc. Natl. Acad. Sci. U.S.A.">
        <title>Fine-scale variation in meiotic recombination in Mimulus inferred from population shotgun sequencing.</title>
        <authorList>
            <person name="Hellsten U."/>
            <person name="Wright K.M."/>
            <person name="Jenkins J."/>
            <person name="Shu S."/>
            <person name="Yuan Y."/>
            <person name="Wessler S.R."/>
            <person name="Schmutz J."/>
            <person name="Willis J.H."/>
            <person name="Rokhsar D.S."/>
        </authorList>
    </citation>
    <scope>NUCLEOTIDE SEQUENCE [LARGE SCALE GENOMIC DNA]</scope>
    <source>
        <strain evidence="10">cv. DUN x IM62</strain>
    </source>
</reference>
<dbReference type="GO" id="GO:0032040">
    <property type="term" value="C:small-subunit processome"/>
    <property type="evidence" value="ECO:0000318"/>
    <property type="project" value="GO_Central"/>
</dbReference>
<dbReference type="Proteomes" id="UP000030748">
    <property type="component" value="Unassembled WGS sequence"/>
</dbReference>
<evidence type="ECO:0000256" key="1">
    <source>
        <dbReference type="ARBA" id="ARBA00004604"/>
    </source>
</evidence>
<dbReference type="Pfam" id="PF04900">
    <property type="entry name" value="Fcf1"/>
    <property type="match status" value="1"/>
</dbReference>
<evidence type="ECO:0000256" key="6">
    <source>
        <dbReference type="ARBA" id="ARBA00038503"/>
    </source>
</evidence>
<dbReference type="PANTHER" id="PTHR12416">
    <property type="entry name" value="RRNA-PROCESSING PROTEIN UTP23 HOMOLOG"/>
    <property type="match status" value="1"/>
</dbReference>
<dbReference type="EMBL" id="KI630513">
    <property type="protein sequence ID" value="EYU37784.1"/>
    <property type="molecule type" value="Genomic_DNA"/>
</dbReference>
<dbReference type="GO" id="GO:0005730">
    <property type="term" value="C:nucleolus"/>
    <property type="evidence" value="ECO:0000318"/>
    <property type="project" value="GO_Central"/>
</dbReference>
<organism evidence="9 10">
    <name type="scientific">Erythranthe guttata</name>
    <name type="common">Yellow monkey flower</name>
    <name type="synonym">Mimulus guttatus</name>
    <dbReference type="NCBI Taxonomy" id="4155"/>
    <lineage>
        <taxon>Eukaryota</taxon>
        <taxon>Viridiplantae</taxon>
        <taxon>Streptophyta</taxon>
        <taxon>Embryophyta</taxon>
        <taxon>Tracheophyta</taxon>
        <taxon>Spermatophyta</taxon>
        <taxon>Magnoliopsida</taxon>
        <taxon>eudicotyledons</taxon>
        <taxon>Gunneridae</taxon>
        <taxon>Pentapetalae</taxon>
        <taxon>asterids</taxon>
        <taxon>lamiids</taxon>
        <taxon>Lamiales</taxon>
        <taxon>Phrymaceae</taxon>
        <taxon>Erythranthe</taxon>
    </lineage>
</organism>
<dbReference type="EMBL" id="KI630513">
    <property type="protein sequence ID" value="EYU37782.1"/>
    <property type="molecule type" value="Genomic_DNA"/>
</dbReference>
<dbReference type="eggNOG" id="KOG3164">
    <property type="taxonomic scope" value="Eukaryota"/>
</dbReference>
<accession>A0A022RBR8</accession>
<evidence type="ECO:0000313" key="10">
    <source>
        <dbReference type="Proteomes" id="UP000030748"/>
    </source>
</evidence>
<protein>
    <recommendedName>
        <fullName evidence="8">UTP23 sensor motif region domain-containing protein</fullName>
    </recommendedName>
</protein>
<comment type="subcellular location">
    <subcellularLocation>
        <location evidence="1">Nucleus</location>
        <location evidence="1">Nucleolus</location>
    </subcellularLocation>
</comment>
<feature type="domain" description="UTP23 sensor motif region" evidence="8">
    <location>
        <begin position="225"/>
        <end position="242"/>
    </location>
</feature>
<dbReference type="GO" id="GO:0070181">
    <property type="term" value="F:small ribosomal subunit rRNA binding"/>
    <property type="evidence" value="ECO:0000318"/>
    <property type="project" value="GO_Central"/>
</dbReference>
<gene>
    <name evidence="9" type="ORF">MIMGU_mgv1a011463mg</name>
</gene>
<dbReference type="Gene3D" id="3.40.50.1010">
    <property type="entry name" value="5'-nuclease"/>
    <property type="match status" value="1"/>
</dbReference>
<feature type="compositionally biased region" description="Basic residues" evidence="7">
    <location>
        <begin position="262"/>
        <end position="275"/>
    </location>
</feature>
<dbReference type="STRING" id="4155.A0A022RBR8"/>
<keyword evidence="2" id="KW-0690">Ribosome biogenesis</keyword>
<proteinExistence type="inferred from homology"/>
<evidence type="ECO:0000256" key="7">
    <source>
        <dbReference type="SAM" id="MobiDB-lite"/>
    </source>
</evidence>
<keyword evidence="10" id="KW-1185">Reference proteome</keyword>
<dbReference type="InterPro" id="IPR006984">
    <property type="entry name" value="Fcf1/UTP23"/>
</dbReference>
<dbReference type="KEGG" id="egt:105957637"/>
<feature type="compositionally biased region" description="Basic and acidic residues" evidence="7">
    <location>
        <begin position="198"/>
        <end position="224"/>
    </location>
</feature>
<dbReference type="OMA" id="CCMQALY"/>
<dbReference type="InterPro" id="IPR029060">
    <property type="entry name" value="PIN-like_dom_sf"/>
</dbReference>
<evidence type="ECO:0000256" key="2">
    <source>
        <dbReference type="ARBA" id="ARBA00022517"/>
    </source>
</evidence>
<comment type="function">
    <text evidence="5">Involved in rRNA-processing and ribosome biogenesis.</text>
</comment>
<dbReference type="GO" id="GO:0006364">
    <property type="term" value="P:rRNA processing"/>
    <property type="evidence" value="ECO:0007669"/>
    <property type="project" value="UniProtKB-KW"/>
</dbReference>
<evidence type="ECO:0000256" key="5">
    <source>
        <dbReference type="ARBA" id="ARBA00037300"/>
    </source>
</evidence>
<dbReference type="Pfam" id="PF24779">
    <property type="entry name" value="UTP23_sensor"/>
    <property type="match status" value="1"/>
</dbReference>
<comment type="similarity">
    <text evidence="6">Belongs to the UTP23/FCF1 family. UTP23 subfamily.</text>
</comment>
<dbReference type="OrthoDB" id="25675at2759"/>
<evidence type="ECO:0000259" key="8">
    <source>
        <dbReference type="Pfam" id="PF24779"/>
    </source>
</evidence>
<evidence type="ECO:0000256" key="3">
    <source>
        <dbReference type="ARBA" id="ARBA00022552"/>
    </source>
</evidence>
<feature type="region of interest" description="Disordered" evidence="7">
    <location>
        <begin position="182"/>
        <end position="281"/>
    </location>
</feature>
<dbReference type="AlphaFoldDB" id="A0A022RBR8"/>